<evidence type="ECO:0000313" key="1">
    <source>
        <dbReference type="EMBL" id="VTT65827.1"/>
    </source>
</evidence>
<evidence type="ECO:0000313" key="2">
    <source>
        <dbReference type="Proteomes" id="UP000760494"/>
    </source>
</evidence>
<protein>
    <submittedName>
        <fullName evidence="1">Uncharacterized protein</fullName>
    </submittedName>
</protein>
<reference evidence="1" key="1">
    <citation type="submission" date="2019-05" db="EMBL/GenBank/DDBJ databases">
        <authorList>
            <person name="Piombo E."/>
        </authorList>
    </citation>
    <scope>NUCLEOTIDE SEQUENCE</scope>
    <source>
        <strain evidence="1">C2S</strain>
    </source>
</reference>
<dbReference type="EMBL" id="CABFJX010000157">
    <property type="protein sequence ID" value="VTT65827.1"/>
    <property type="molecule type" value="Genomic_DNA"/>
</dbReference>
<name>A0A9Q9RJ41_FUSFU</name>
<comment type="caution">
    <text evidence="1">The sequence shown here is derived from an EMBL/GenBank/DDBJ whole genome shotgun (WGS) entry which is preliminary data.</text>
</comment>
<organism evidence="1 2">
    <name type="scientific">Fusarium fujikuroi</name>
    <name type="common">Bakanae and foot rot disease fungus</name>
    <name type="synonym">Gibberella fujikuroi</name>
    <dbReference type="NCBI Taxonomy" id="5127"/>
    <lineage>
        <taxon>Eukaryota</taxon>
        <taxon>Fungi</taxon>
        <taxon>Dikarya</taxon>
        <taxon>Ascomycota</taxon>
        <taxon>Pezizomycotina</taxon>
        <taxon>Sordariomycetes</taxon>
        <taxon>Hypocreomycetidae</taxon>
        <taxon>Hypocreales</taxon>
        <taxon>Nectriaceae</taxon>
        <taxon>Fusarium</taxon>
        <taxon>Fusarium fujikuroi species complex</taxon>
    </lineage>
</organism>
<sequence>MQVSEQWFNTVASEDRKRLCDLRHVQMMKEEQDRADNREKGEREEALLLHQRQHETCRDVDRAQHLLAHRYEPLATLHQWLEMEEKGRRRATHRGTSPYQGSVRRQAWPKVVSCYTVSGCFVVDAFSYGLSAATVQLTVLRTVPNIDWLDLNYSHSLKAMIRMGALCVYLTWSAIHIRFKRARAPAAVNPICLQITACSAAAIQDRLSIIQRSRSILVPELNSGSMLRDIDTMVRLSLNHACKIRNPVLRIILRNINSQTLQLHTELFNARRTAGCVNTSLFQESEEDIRRGWGGDWLNTMYVDQGITKSVHNGPFLTSYAMQREGAQQQTHIRITARALVESLEILGVVDQGQHSLIGSLQVRRRSRGSMFRGGNNFRSRHYQPISRPLTYGSFTSMDTGPYLIIAEIQFQNKHVN</sequence>
<dbReference type="AlphaFoldDB" id="A0A9Q9RJ41"/>
<dbReference type="Proteomes" id="UP000760494">
    <property type="component" value="Unassembled WGS sequence"/>
</dbReference>
<proteinExistence type="predicted"/>
<gene>
    <name evidence="1" type="ORF">C2S_6155</name>
</gene>
<accession>A0A9Q9RJ41</accession>